<evidence type="ECO:0000313" key="2">
    <source>
        <dbReference type="EMBL" id="KAJ7753782.1"/>
    </source>
</evidence>
<dbReference type="Proteomes" id="UP001215598">
    <property type="component" value="Unassembled WGS sequence"/>
</dbReference>
<evidence type="ECO:0000313" key="3">
    <source>
        <dbReference type="Proteomes" id="UP001215598"/>
    </source>
</evidence>
<organism evidence="2 3">
    <name type="scientific">Mycena metata</name>
    <dbReference type="NCBI Taxonomy" id="1033252"/>
    <lineage>
        <taxon>Eukaryota</taxon>
        <taxon>Fungi</taxon>
        <taxon>Dikarya</taxon>
        <taxon>Basidiomycota</taxon>
        <taxon>Agaricomycotina</taxon>
        <taxon>Agaricomycetes</taxon>
        <taxon>Agaricomycetidae</taxon>
        <taxon>Agaricales</taxon>
        <taxon>Marasmiineae</taxon>
        <taxon>Mycenaceae</taxon>
        <taxon>Mycena</taxon>
    </lineage>
</organism>
<keyword evidence="3" id="KW-1185">Reference proteome</keyword>
<evidence type="ECO:0000256" key="1">
    <source>
        <dbReference type="SAM" id="MobiDB-lite"/>
    </source>
</evidence>
<comment type="caution">
    <text evidence="2">The sequence shown here is derived from an EMBL/GenBank/DDBJ whole genome shotgun (WGS) entry which is preliminary data.</text>
</comment>
<feature type="region of interest" description="Disordered" evidence="1">
    <location>
        <begin position="104"/>
        <end position="129"/>
    </location>
</feature>
<accession>A0AAD7NCB3</accession>
<gene>
    <name evidence="2" type="ORF">B0H16DRAFT_1459255</name>
</gene>
<feature type="compositionally biased region" description="Basic and acidic residues" evidence="1">
    <location>
        <begin position="117"/>
        <end position="128"/>
    </location>
</feature>
<name>A0AAD7NCB3_9AGAR</name>
<proteinExistence type="predicted"/>
<protein>
    <submittedName>
        <fullName evidence="2">Uncharacterized protein</fullName>
    </submittedName>
</protein>
<dbReference type="EMBL" id="JARKIB010000054">
    <property type="protein sequence ID" value="KAJ7753782.1"/>
    <property type="molecule type" value="Genomic_DNA"/>
</dbReference>
<sequence length="363" mass="40834">MAARRVGVPNASYFLPPPSPLPFFLANVLPLHYPSCYLNPIHHGSAPQSCPIPARTTRNTQLFEFQSVLFPAYFLATQVPPERSHWSLEYLPALSQTRANDHKTFGPKFNRSQVSHRSPDPQESNVHHLDRRHNPGVLSYTGASNPTLLLPRVHQSRWIPRIRPLFFRYPCHRIYVLVLLTGLYFPLPGNKFSRPDSRALPLSRKLWYCCGILNPFRAPYPCCLDVVFAMIWAGARVCLFDSTKALEDLLLARFVLPPHVVCLVGLAQYIRVRGWIGAADEHGFGVLVVDSMRNGGADLDSSRQHWAEEWRIGAEVGKCKKKSDDKILAGSAIFRPSLPLFGKADCGIPRQTRPDGILTGVER</sequence>
<dbReference type="AlphaFoldDB" id="A0AAD7NCB3"/>
<reference evidence="2" key="1">
    <citation type="submission" date="2023-03" db="EMBL/GenBank/DDBJ databases">
        <title>Massive genome expansion in bonnet fungi (Mycena s.s.) driven by repeated elements and novel gene families across ecological guilds.</title>
        <authorList>
            <consortium name="Lawrence Berkeley National Laboratory"/>
            <person name="Harder C.B."/>
            <person name="Miyauchi S."/>
            <person name="Viragh M."/>
            <person name="Kuo A."/>
            <person name="Thoen E."/>
            <person name="Andreopoulos B."/>
            <person name="Lu D."/>
            <person name="Skrede I."/>
            <person name="Drula E."/>
            <person name="Henrissat B."/>
            <person name="Morin E."/>
            <person name="Kohler A."/>
            <person name="Barry K."/>
            <person name="LaButti K."/>
            <person name="Morin E."/>
            <person name="Salamov A."/>
            <person name="Lipzen A."/>
            <person name="Mereny Z."/>
            <person name="Hegedus B."/>
            <person name="Baldrian P."/>
            <person name="Stursova M."/>
            <person name="Weitz H."/>
            <person name="Taylor A."/>
            <person name="Grigoriev I.V."/>
            <person name="Nagy L.G."/>
            <person name="Martin F."/>
            <person name="Kauserud H."/>
        </authorList>
    </citation>
    <scope>NUCLEOTIDE SEQUENCE</scope>
    <source>
        <strain evidence="2">CBHHK182m</strain>
    </source>
</reference>